<comment type="cofactor">
    <cofactor evidence="1">
        <name>Zn(2+)</name>
        <dbReference type="ChEBI" id="CHEBI:29105"/>
    </cofactor>
</comment>
<evidence type="ECO:0000259" key="8">
    <source>
        <dbReference type="Pfam" id="PF01261"/>
    </source>
</evidence>
<evidence type="ECO:0000313" key="9">
    <source>
        <dbReference type="EMBL" id="QHU33067.1"/>
    </source>
</evidence>
<dbReference type="Gene3D" id="3.20.20.150">
    <property type="entry name" value="Divalent-metal-dependent TIM barrel enzymes"/>
    <property type="match status" value="1"/>
</dbReference>
<dbReference type="GO" id="GO:0003677">
    <property type="term" value="F:DNA binding"/>
    <property type="evidence" value="ECO:0007669"/>
    <property type="project" value="InterPro"/>
</dbReference>
<dbReference type="PROSITE" id="PS00731">
    <property type="entry name" value="AP_NUCLEASE_F2_3"/>
    <property type="match status" value="1"/>
</dbReference>
<keyword evidence="7" id="KW-0234">DNA repair</keyword>
<keyword evidence="3" id="KW-0479">Metal-binding</keyword>
<feature type="domain" description="Xylose isomerase-like TIM barrel" evidence="8">
    <location>
        <begin position="9"/>
        <end position="241"/>
    </location>
</feature>
<keyword evidence="5" id="KW-0378">Hydrolase</keyword>
<name>A0A6C0LR63_9ZZZZ</name>
<evidence type="ECO:0000256" key="2">
    <source>
        <dbReference type="ARBA" id="ARBA00005340"/>
    </source>
</evidence>
<reference evidence="9" key="1">
    <citation type="journal article" date="2020" name="Nature">
        <title>Giant virus diversity and host interactions through global metagenomics.</title>
        <authorList>
            <person name="Schulz F."/>
            <person name="Roux S."/>
            <person name="Paez-Espino D."/>
            <person name="Jungbluth S."/>
            <person name="Walsh D.A."/>
            <person name="Denef V.J."/>
            <person name="McMahon K.D."/>
            <person name="Konstantinidis K.T."/>
            <person name="Eloe-Fadrosh E.A."/>
            <person name="Kyrpides N.C."/>
            <person name="Woyke T."/>
        </authorList>
    </citation>
    <scope>NUCLEOTIDE SEQUENCE</scope>
    <source>
        <strain evidence="9">GVMAG-S-1014582-52</strain>
    </source>
</reference>
<organism evidence="9">
    <name type="scientific">viral metagenome</name>
    <dbReference type="NCBI Taxonomy" id="1070528"/>
    <lineage>
        <taxon>unclassified sequences</taxon>
        <taxon>metagenomes</taxon>
        <taxon>organismal metagenomes</taxon>
    </lineage>
</organism>
<dbReference type="InterPro" id="IPR018246">
    <property type="entry name" value="AP_endonuc_F2_Zn_BS"/>
</dbReference>
<keyword evidence="4" id="KW-0227">DNA damage</keyword>
<dbReference type="InterPro" id="IPR001719">
    <property type="entry name" value="AP_endonuc_2"/>
</dbReference>
<evidence type="ECO:0000256" key="6">
    <source>
        <dbReference type="ARBA" id="ARBA00022833"/>
    </source>
</evidence>
<evidence type="ECO:0000256" key="3">
    <source>
        <dbReference type="ARBA" id="ARBA00022723"/>
    </source>
</evidence>
<evidence type="ECO:0000256" key="4">
    <source>
        <dbReference type="ARBA" id="ARBA00022763"/>
    </source>
</evidence>
<dbReference type="GO" id="GO:0008270">
    <property type="term" value="F:zinc ion binding"/>
    <property type="evidence" value="ECO:0007669"/>
    <property type="project" value="InterPro"/>
</dbReference>
<evidence type="ECO:0000256" key="1">
    <source>
        <dbReference type="ARBA" id="ARBA00001947"/>
    </source>
</evidence>
<protein>
    <recommendedName>
        <fullName evidence="8">Xylose isomerase-like TIM barrel domain-containing protein</fullName>
    </recommendedName>
</protein>
<evidence type="ECO:0000256" key="7">
    <source>
        <dbReference type="ARBA" id="ARBA00023204"/>
    </source>
</evidence>
<dbReference type="EMBL" id="MN740556">
    <property type="protein sequence ID" value="QHU33067.1"/>
    <property type="molecule type" value="Genomic_DNA"/>
</dbReference>
<dbReference type="GO" id="GO:0008081">
    <property type="term" value="F:phosphoric diester hydrolase activity"/>
    <property type="evidence" value="ECO:0007669"/>
    <property type="project" value="TreeGrafter"/>
</dbReference>
<comment type="similarity">
    <text evidence="2">Belongs to the AP endonuclease 2 family.</text>
</comment>
<dbReference type="InterPro" id="IPR036237">
    <property type="entry name" value="Xyl_isomerase-like_sf"/>
</dbReference>
<dbReference type="PANTHER" id="PTHR21445:SF0">
    <property type="entry name" value="APURINIC-APYRIMIDINIC ENDONUCLEASE"/>
    <property type="match status" value="1"/>
</dbReference>
<dbReference type="AlphaFoldDB" id="A0A6C0LR63"/>
<proteinExistence type="inferred from homology"/>
<dbReference type="SUPFAM" id="SSF51658">
    <property type="entry name" value="Xylose isomerase-like"/>
    <property type="match status" value="1"/>
</dbReference>
<sequence>MSKSKSISDLKKFREELDRNKMKLVIHGSYTINLCHPTNSKSFLTSIKSLVQDLNASSIIGERCLGVIIHMGKNIKKNGITDAEAISNYIYGLKETIMMSPKETTIILETGASQGTEVGSKLEDLSKIFWRLNEDEQLRVKFCIDTCHIYATGYDISTISNVKDFFDRFDNLIGINKIACIHYNDSKVKLGSHIDRHADIGFGFIPEIGLKEVAKIANKYKIPLIMETPLDSVNPKTNEDISFQEQLSKIKFWLKK</sequence>
<keyword evidence="6" id="KW-0862">Zinc</keyword>
<evidence type="ECO:0000256" key="5">
    <source>
        <dbReference type="ARBA" id="ARBA00022801"/>
    </source>
</evidence>
<dbReference type="SMART" id="SM00518">
    <property type="entry name" value="AP2Ec"/>
    <property type="match status" value="1"/>
</dbReference>
<dbReference type="InterPro" id="IPR013022">
    <property type="entry name" value="Xyl_isomerase-like_TIM-brl"/>
</dbReference>
<dbReference type="Pfam" id="PF01261">
    <property type="entry name" value="AP_endonuc_2"/>
    <property type="match status" value="1"/>
</dbReference>
<dbReference type="PANTHER" id="PTHR21445">
    <property type="entry name" value="ENDONUCLEASE IV ENDODEOXYRIBONUCLEASE IV"/>
    <property type="match status" value="1"/>
</dbReference>
<dbReference type="PROSITE" id="PS51432">
    <property type="entry name" value="AP_NUCLEASE_F2_4"/>
    <property type="match status" value="1"/>
</dbReference>
<dbReference type="NCBIfam" id="TIGR00587">
    <property type="entry name" value="nfo"/>
    <property type="match status" value="1"/>
</dbReference>
<dbReference type="GO" id="GO:0003906">
    <property type="term" value="F:DNA-(apurinic or apyrimidinic site) endonuclease activity"/>
    <property type="evidence" value="ECO:0007669"/>
    <property type="project" value="TreeGrafter"/>
</dbReference>
<dbReference type="GO" id="GO:0006284">
    <property type="term" value="P:base-excision repair"/>
    <property type="evidence" value="ECO:0007669"/>
    <property type="project" value="TreeGrafter"/>
</dbReference>
<accession>A0A6C0LR63</accession>